<protein>
    <submittedName>
        <fullName evidence="11">Protein translocation complex, SEC61 gamma subunit, putative</fullName>
    </submittedName>
</protein>
<feature type="transmembrane region" description="Helical" evidence="10">
    <location>
        <begin position="149"/>
        <end position="175"/>
    </location>
</feature>
<keyword evidence="8" id="KW-0811">Translocation</keyword>
<dbReference type="PANTHER" id="PTHR12309">
    <property type="entry name" value="SEC61 GAMMA SUBUNIT"/>
    <property type="match status" value="1"/>
</dbReference>
<evidence type="ECO:0000256" key="7">
    <source>
        <dbReference type="ARBA" id="ARBA00022989"/>
    </source>
</evidence>
<dbReference type="InterPro" id="IPR023391">
    <property type="entry name" value="Prot_translocase_SecE_dom_sf"/>
</dbReference>
<dbReference type="InterPro" id="IPR001901">
    <property type="entry name" value="Translocase_SecE/Sec61-g"/>
</dbReference>
<gene>
    <name evidence="11" type="ORF">BN1205_025200</name>
</gene>
<dbReference type="EMBL" id="LN714498">
    <property type="protein sequence ID" value="CEL74766.1"/>
    <property type="molecule type" value="Genomic_DNA"/>
</dbReference>
<comment type="subcellular location">
    <subcellularLocation>
        <location evidence="1">Endoplasmic reticulum membrane</location>
        <topology evidence="1">Single-pass membrane protein</topology>
    </subcellularLocation>
</comment>
<evidence type="ECO:0000256" key="5">
    <source>
        <dbReference type="ARBA" id="ARBA00022824"/>
    </source>
</evidence>
<keyword evidence="4 10" id="KW-0812">Transmembrane</keyword>
<dbReference type="GO" id="GO:0006605">
    <property type="term" value="P:protein targeting"/>
    <property type="evidence" value="ECO:0007669"/>
    <property type="project" value="InterPro"/>
</dbReference>
<dbReference type="NCBIfam" id="TIGR00327">
    <property type="entry name" value="secE_euk_arch"/>
    <property type="match status" value="1"/>
</dbReference>
<keyword evidence="7 10" id="KW-1133">Transmembrane helix</keyword>
<comment type="similarity">
    <text evidence="2">Belongs to the SecE/SEC61-gamma family.</text>
</comment>
<reference evidence="11" key="1">
    <citation type="journal article" date="2015" name="PLoS ONE">
        <title>Comprehensive Evaluation of Toxoplasma gondii VEG and Neospora caninum LIV Genomes with Tachyzoite Stage Transcriptome and Proteome Defines Novel Transcript Features.</title>
        <authorList>
            <person name="Ramaprasad A."/>
            <person name="Mourier T."/>
            <person name="Naeem R."/>
            <person name="Malas T.B."/>
            <person name="Moussa E."/>
            <person name="Panigrahi A."/>
            <person name="Vermont S.J."/>
            <person name="Otto T.D."/>
            <person name="Wastling J."/>
            <person name="Pain A."/>
        </authorList>
    </citation>
    <scope>NUCLEOTIDE SEQUENCE</scope>
    <source>
        <strain evidence="11">VEG</strain>
    </source>
</reference>
<evidence type="ECO:0000256" key="6">
    <source>
        <dbReference type="ARBA" id="ARBA00022927"/>
    </source>
</evidence>
<evidence type="ECO:0000313" key="11">
    <source>
        <dbReference type="EMBL" id="CEL74766.1"/>
    </source>
</evidence>
<organism evidence="11">
    <name type="scientific">Toxoplasma gondii (strain ATCC 50861 / VEG)</name>
    <dbReference type="NCBI Taxonomy" id="432359"/>
    <lineage>
        <taxon>Eukaryota</taxon>
        <taxon>Sar</taxon>
        <taxon>Alveolata</taxon>
        <taxon>Apicomplexa</taxon>
        <taxon>Conoidasida</taxon>
        <taxon>Coccidia</taxon>
        <taxon>Eucoccidiorida</taxon>
        <taxon>Eimeriorina</taxon>
        <taxon>Sarcocystidae</taxon>
        <taxon>Toxoplasma</taxon>
    </lineage>
</organism>
<dbReference type="InterPro" id="IPR008158">
    <property type="entry name" value="Translocase_Sec61-g"/>
</dbReference>
<evidence type="ECO:0000256" key="10">
    <source>
        <dbReference type="SAM" id="Phobius"/>
    </source>
</evidence>
<evidence type="ECO:0000256" key="9">
    <source>
        <dbReference type="ARBA" id="ARBA00023136"/>
    </source>
</evidence>
<dbReference type="AlphaFoldDB" id="A0A0F7UXL5"/>
<name>A0A0F7UXL5_TOXGV</name>
<evidence type="ECO:0000256" key="4">
    <source>
        <dbReference type="ARBA" id="ARBA00022692"/>
    </source>
</evidence>
<feature type="transmembrane region" description="Helical" evidence="10">
    <location>
        <begin position="39"/>
        <end position="60"/>
    </location>
</feature>
<accession>A0A0F7UXL5</accession>
<keyword evidence="9 10" id="KW-0472">Membrane</keyword>
<sequence>MHERSVVFTPRAGCTYTRISLGVMTRERAQRLLCRLLDFFLGCAALSFVTSLLFASVSSWRRKPPRAQGLRRLVRLWSRSSVPQIVLLSVFSLVPLSSSTMVNLNKVPAFLTDPNHPIGSLLLGLREFFFDSVRLVRRCTKPDAREFRKIAYACAIGFLLMGFIGYFIKLIFIPINNILVGPPA</sequence>
<dbReference type="Gene3D" id="1.20.5.820">
    <property type="entry name" value="Preprotein translocase SecE subunit"/>
    <property type="match status" value="1"/>
</dbReference>
<dbReference type="GO" id="GO:0008320">
    <property type="term" value="F:protein transmembrane transporter activity"/>
    <property type="evidence" value="ECO:0007669"/>
    <property type="project" value="InterPro"/>
</dbReference>
<dbReference type="Pfam" id="PF00584">
    <property type="entry name" value="SecE"/>
    <property type="match status" value="1"/>
</dbReference>
<keyword evidence="5" id="KW-0256">Endoplasmic reticulum</keyword>
<keyword evidence="3" id="KW-0813">Transport</keyword>
<dbReference type="GO" id="GO:0005789">
    <property type="term" value="C:endoplasmic reticulum membrane"/>
    <property type="evidence" value="ECO:0007669"/>
    <property type="project" value="UniProtKB-SubCell"/>
</dbReference>
<evidence type="ECO:0000256" key="2">
    <source>
        <dbReference type="ARBA" id="ARBA00008274"/>
    </source>
</evidence>
<dbReference type="SUPFAM" id="SSF103456">
    <property type="entry name" value="Preprotein translocase SecE subunit"/>
    <property type="match status" value="1"/>
</dbReference>
<dbReference type="GO" id="GO:0006886">
    <property type="term" value="P:intracellular protein transport"/>
    <property type="evidence" value="ECO:0007669"/>
    <property type="project" value="InterPro"/>
</dbReference>
<dbReference type="HAMAP" id="MF_00422">
    <property type="entry name" value="SecE"/>
    <property type="match status" value="1"/>
</dbReference>
<evidence type="ECO:0000256" key="8">
    <source>
        <dbReference type="ARBA" id="ARBA00023010"/>
    </source>
</evidence>
<keyword evidence="6" id="KW-0653">Protein transport</keyword>
<evidence type="ECO:0000256" key="3">
    <source>
        <dbReference type="ARBA" id="ARBA00022448"/>
    </source>
</evidence>
<proteinExistence type="inferred from homology"/>
<evidence type="ECO:0000256" key="1">
    <source>
        <dbReference type="ARBA" id="ARBA00004389"/>
    </source>
</evidence>